<dbReference type="Gene3D" id="1.20.5.1930">
    <property type="match status" value="1"/>
</dbReference>
<accession>A0ABR9HMZ1</accession>
<dbReference type="PANTHER" id="PTHR24421:SF10">
    <property type="entry name" value="NITRATE_NITRITE SENSOR PROTEIN NARQ"/>
    <property type="match status" value="1"/>
</dbReference>
<dbReference type="EMBL" id="JADBDY010000001">
    <property type="protein sequence ID" value="MBE1460230.1"/>
    <property type="molecule type" value="Genomic_DNA"/>
</dbReference>
<keyword evidence="9" id="KW-1133">Transmembrane helix</keyword>
<feature type="domain" description="Histidine kinase/HSP90-like ATPase" evidence="10">
    <location>
        <begin position="285"/>
        <end position="374"/>
    </location>
</feature>
<keyword evidence="4" id="KW-0808">Transferase</keyword>
<feature type="domain" description="Signal transduction histidine kinase subgroup 3 dimerisation and phosphoacceptor" evidence="11">
    <location>
        <begin position="176"/>
        <end position="241"/>
    </location>
</feature>
<keyword evidence="5" id="KW-0547">Nucleotide-binding</keyword>
<keyword evidence="9" id="KW-0472">Membrane</keyword>
<keyword evidence="7" id="KW-0067">ATP-binding</keyword>
<dbReference type="CDD" id="cd16917">
    <property type="entry name" value="HATPase_UhpB-NarQ-NarX-like"/>
    <property type="match status" value="1"/>
</dbReference>
<dbReference type="RefSeq" id="WP_191266824.1">
    <property type="nucleotide sequence ID" value="NZ_BMXJ01000001.1"/>
</dbReference>
<feature type="transmembrane region" description="Helical" evidence="9">
    <location>
        <begin position="47"/>
        <end position="64"/>
    </location>
</feature>
<dbReference type="GO" id="GO:0016301">
    <property type="term" value="F:kinase activity"/>
    <property type="evidence" value="ECO:0007669"/>
    <property type="project" value="UniProtKB-KW"/>
</dbReference>
<protein>
    <recommendedName>
        <fullName evidence="2">histidine kinase</fullName>
        <ecNumber evidence="2">2.7.13.3</ecNumber>
    </recommendedName>
</protein>
<reference evidence="12 13" key="1">
    <citation type="submission" date="2020-10" db="EMBL/GenBank/DDBJ databases">
        <title>Sequencing the genomes of 1000 actinobacteria strains.</title>
        <authorList>
            <person name="Klenk H.-P."/>
        </authorList>
    </citation>
    <scope>NUCLEOTIDE SEQUENCE [LARGE SCALE GENOMIC DNA]</scope>
    <source>
        <strain evidence="12 13">DSM 45157</strain>
    </source>
</reference>
<dbReference type="InterPro" id="IPR003594">
    <property type="entry name" value="HATPase_dom"/>
</dbReference>
<comment type="catalytic activity">
    <reaction evidence="1">
        <text>ATP + protein L-histidine = ADP + protein N-phospho-L-histidine.</text>
        <dbReference type="EC" id="2.7.13.3"/>
    </reaction>
</comment>
<evidence type="ECO:0000256" key="7">
    <source>
        <dbReference type="ARBA" id="ARBA00022840"/>
    </source>
</evidence>
<evidence type="ECO:0000256" key="5">
    <source>
        <dbReference type="ARBA" id="ARBA00022741"/>
    </source>
</evidence>
<evidence type="ECO:0000256" key="9">
    <source>
        <dbReference type="SAM" id="Phobius"/>
    </source>
</evidence>
<dbReference type="InterPro" id="IPR036890">
    <property type="entry name" value="HATPase_C_sf"/>
</dbReference>
<proteinExistence type="predicted"/>
<gene>
    <name evidence="12" type="ORF">H4W79_004444</name>
</gene>
<evidence type="ECO:0000256" key="2">
    <source>
        <dbReference type="ARBA" id="ARBA00012438"/>
    </source>
</evidence>
<dbReference type="Proteomes" id="UP000598217">
    <property type="component" value="Unassembled WGS sequence"/>
</dbReference>
<keyword evidence="8" id="KW-0902">Two-component regulatory system</keyword>
<dbReference type="Pfam" id="PF02518">
    <property type="entry name" value="HATPase_c"/>
    <property type="match status" value="1"/>
</dbReference>
<keyword evidence="6 12" id="KW-0418">Kinase</keyword>
<evidence type="ECO:0000256" key="6">
    <source>
        <dbReference type="ARBA" id="ARBA00022777"/>
    </source>
</evidence>
<keyword evidence="3" id="KW-0597">Phosphoprotein</keyword>
<name>A0ABR9HMZ1_9ACTN</name>
<comment type="caution">
    <text evidence="12">The sequence shown here is derived from an EMBL/GenBank/DDBJ whole genome shotgun (WGS) entry which is preliminary data.</text>
</comment>
<dbReference type="SUPFAM" id="SSF55874">
    <property type="entry name" value="ATPase domain of HSP90 chaperone/DNA topoisomerase II/histidine kinase"/>
    <property type="match status" value="1"/>
</dbReference>
<evidence type="ECO:0000256" key="8">
    <source>
        <dbReference type="ARBA" id="ARBA00023012"/>
    </source>
</evidence>
<dbReference type="Gene3D" id="3.30.565.10">
    <property type="entry name" value="Histidine kinase-like ATPase, C-terminal domain"/>
    <property type="match status" value="1"/>
</dbReference>
<evidence type="ECO:0000259" key="10">
    <source>
        <dbReference type="Pfam" id="PF02518"/>
    </source>
</evidence>
<dbReference type="PANTHER" id="PTHR24421">
    <property type="entry name" value="NITRATE/NITRITE SENSOR PROTEIN NARX-RELATED"/>
    <property type="match status" value="1"/>
</dbReference>
<dbReference type="EC" id="2.7.13.3" evidence="2"/>
<evidence type="ECO:0000313" key="12">
    <source>
        <dbReference type="EMBL" id="MBE1460230.1"/>
    </source>
</evidence>
<evidence type="ECO:0000256" key="1">
    <source>
        <dbReference type="ARBA" id="ARBA00000085"/>
    </source>
</evidence>
<dbReference type="Pfam" id="PF07730">
    <property type="entry name" value="HisKA_3"/>
    <property type="match status" value="1"/>
</dbReference>
<dbReference type="InterPro" id="IPR011712">
    <property type="entry name" value="Sig_transdc_His_kin_sub3_dim/P"/>
</dbReference>
<dbReference type="InterPro" id="IPR050482">
    <property type="entry name" value="Sensor_HK_TwoCompSys"/>
</dbReference>
<feature type="transmembrane region" description="Helical" evidence="9">
    <location>
        <begin position="141"/>
        <end position="160"/>
    </location>
</feature>
<feature type="transmembrane region" description="Helical" evidence="9">
    <location>
        <begin position="71"/>
        <end position="95"/>
    </location>
</feature>
<evidence type="ECO:0000256" key="3">
    <source>
        <dbReference type="ARBA" id="ARBA00022553"/>
    </source>
</evidence>
<keyword evidence="13" id="KW-1185">Reference proteome</keyword>
<organism evidence="12 13">
    <name type="scientific">Nocardiopsis terrae</name>
    <dbReference type="NCBI Taxonomy" id="372655"/>
    <lineage>
        <taxon>Bacteria</taxon>
        <taxon>Bacillati</taxon>
        <taxon>Actinomycetota</taxon>
        <taxon>Actinomycetes</taxon>
        <taxon>Streptosporangiales</taxon>
        <taxon>Nocardiopsidaceae</taxon>
        <taxon>Nocardiopsis</taxon>
    </lineage>
</organism>
<evidence type="ECO:0000259" key="11">
    <source>
        <dbReference type="Pfam" id="PF07730"/>
    </source>
</evidence>
<evidence type="ECO:0000256" key="4">
    <source>
        <dbReference type="ARBA" id="ARBA00022679"/>
    </source>
</evidence>
<evidence type="ECO:0000313" key="13">
    <source>
        <dbReference type="Proteomes" id="UP000598217"/>
    </source>
</evidence>
<sequence length="379" mass="39606">MHGLLRSPWNEPRPPGARGPTWWDGVLVVVCALAALTEGALRPDLPWPVPTVAVVAGLAPALLWRRTRPLAAVTAVFGGATLLTLVTGGGAGQMYTTVYFLALPYALVRWGSGREVAAGTAIVLLASSADLFLDAARAADLLGGAAVLFATGALGSALRYRGRARAREIDRARLLEREHIARELHDTVAHHVSAMAIRAQAGQTVARTRPEAAVEALRVIESEASRALDEMRTMVRALRRDGPAERSPSPGIGDLEELACRAGPGPAVAVEVTGSFDGLPPAVTAAVHRLARESVTNARRHARDATLVTVRVDADETSVRLSVSDDGDTGRLRPTAAPGYGIIGMAERAELLGGSCEAAPNPDGGWTVTAVLPRSGAPA</sequence>
<keyword evidence="9" id="KW-0812">Transmembrane</keyword>